<gene>
    <name evidence="2" type="ORF">BDV96DRAFT_606867</name>
</gene>
<feature type="region of interest" description="Disordered" evidence="1">
    <location>
        <begin position="67"/>
        <end position="86"/>
    </location>
</feature>
<evidence type="ECO:0000256" key="1">
    <source>
        <dbReference type="SAM" id="MobiDB-lite"/>
    </source>
</evidence>
<accession>A0A6A5YL40</accession>
<dbReference type="AlphaFoldDB" id="A0A6A5YL40"/>
<name>A0A6A5YL40_9PLEO</name>
<proteinExistence type="predicted"/>
<dbReference type="EMBL" id="ML977357">
    <property type="protein sequence ID" value="KAF2107067.1"/>
    <property type="molecule type" value="Genomic_DNA"/>
</dbReference>
<keyword evidence="3" id="KW-1185">Reference proteome</keyword>
<organism evidence="2 3">
    <name type="scientific">Lophiotrema nucula</name>
    <dbReference type="NCBI Taxonomy" id="690887"/>
    <lineage>
        <taxon>Eukaryota</taxon>
        <taxon>Fungi</taxon>
        <taxon>Dikarya</taxon>
        <taxon>Ascomycota</taxon>
        <taxon>Pezizomycotina</taxon>
        <taxon>Dothideomycetes</taxon>
        <taxon>Pleosporomycetidae</taxon>
        <taxon>Pleosporales</taxon>
        <taxon>Lophiotremataceae</taxon>
        <taxon>Lophiotrema</taxon>
    </lineage>
</organism>
<protein>
    <submittedName>
        <fullName evidence="2">Uncharacterized protein</fullName>
    </submittedName>
</protein>
<sequence>MDLPTHLSLLSWYIRNHYPLCCWITTTFLSSFLSCRSPHFHPPAHPSIKRPHCIRIAQSRFLQTWGQHQSKKAVDEETSQTPPESLITYTPSFAETEHRKLVLAKRRNIWEARCKQLQEQLEGTYDPTDSVTVAPMSADTKNSKVIGGDDDDPPSSGIGLMVRNYTDSPIQIFPRIFLNLGSLENLIEKGPGATMKSEVSGGYIEFSLVDEMVPPWCYEE</sequence>
<evidence type="ECO:0000313" key="2">
    <source>
        <dbReference type="EMBL" id="KAF2107067.1"/>
    </source>
</evidence>
<evidence type="ECO:0000313" key="3">
    <source>
        <dbReference type="Proteomes" id="UP000799770"/>
    </source>
</evidence>
<reference evidence="2" key="1">
    <citation type="journal article" date="2020" name="Stud. Mycol.">
        <title>101 Dothideomycetes genomes: a test case for predicting lifestyles and emergence of pathogens.</title>
        <authorList>
            <person name="Haridas S."/>
            <person name="Albert R."/>
            <person name="Binder M."/>
            <person name="Bloem J."/>
            <person name="Labutti K."/>
            <person name="Salamov A."/>
            <person name="Andreopoulos B."/>
            <person name="Baker S."/>
            <person name="Barry K."/>
            <person name="Bills G."/>
            <person name="Bluhm B."/>
            <person name="Cannon C."/>
            <person name="Castanera R."/>
            <person name="Culley D."/>
            <person name="Daum C."/>
            <person name="Ezra D."/>
            <person name="Gonzalez J."/>
            <person name="Henrissat B."/>
            <person name="Kuo A."/>
            <person name="Liang C."/>
            <person name="Lipzen A."/>
            <person name="Lutzoni F."/>
            <person name="Magnuson J."/>
            <person name="Mondo S."/>
            <person name="Nolan M."/>
            <person name="Ohm R."/>
            <person name="Pangilinan J."/>
            <person name="Park H.-J."/>
            <person name="Ramirez L."/>
            <person name="Alfaro M."/>
            <person name="Sun H."/>
            <person name="Tritt A."/>
            <person name="Yoshinaga Y."/>
            <person name="Zwiers L.-H."/>
            <person name="Turgeon B."/>
            <person name="Goodwin S."/>
            <person name="Spatafora J."/>
            <person name="Crous P."/>
            <person name="Grigoriev I."/>
        </authorList>
    </citation>
    <scope>NUCLEOTIDE SEQUENCE</scope>
    <source>
        <strain evidence="2">CBS 627.86</strain>
    </source>
</reference>
<dbReference type="Proteomes" id="UP000799770">
    <property type="component" value="Unassembled WGS sequence"/>
</dbReference>